<name>A0A0B7IL53_9FLAO</name>
<sequence>MKKIILSLATVFAFGVVSAQDLVSSKGENLFTSRRRLVNWFQRR</sequence>
<dbReference type="Proteomes" id="UP000039370">
    <property type="component" value="Unassembled WGS sequence"/>
</dbReference>
<gene>
    <name evidence="1" type="ORF">CCAN11_2480052</name>
</gene>
<dbReference type="AlphaFoldDB" id="A0A0B7IL53"/>
<reference evidence="2" key="1">
    <citation type="submission" date="2015-01" db="EMBL/GenBank/DDBJ databases">
        <authorList>
            <person name="MANFREDI Pablo"/>
        </authorList>
    </citation>
    <scope>NUCLEOTIDE SEQUENCE [LARGE SCALE GENOMIC DNA]</scope>
    <source>
        <strain evidence="2">Cc11</strain>
    </source>
</reference>
<organism evidence="1 2">
    <name type="scientific">Capnocytophaga canimorsus</name>
    <dbReference type="NCBI Taxonomy" id="28188"/>
    <lineage>
        <taxon>Bacteria</taxon>
        <taxon>Pseudomonadati</taxon>
        <taxon>Bacteroidota</taxon>
        <taxon>Flavobacteriia</taxon>
        <taxon>Flavobacteriales</taxon>
        <taxon>Flavobacteriaceae</taxon>
        <taxon>Capnocytophaga</taxon>
    </lineage>
</organism>
<dbReference type="EMBL" id="CDOK01000166">
    <property type="protein sequence ID" value="CEN52646.1"/>
    <property type="molecule type" value="Genomic_DNA"/>
</dbReference>
<evidence type="ECO:0000313" key="2">
    <source>
        <dbReference type="Proteomes" id="UP000039370"/>
    </source>
</evidence>
<accession>A0A0B7IL53</accession>
<protein>
    <submittedName>
        <fullName evidence="1">Uncharacterized protein</fullName>
    </submittedName>
</protein>
<evidence type="ECO:0000313" key="1">
    <source>
        <dbReference type="EMBL" id="CEN52646.1"/>
    </source>
</evidence>
<proteinExistence type="predicted"/>